<evidence type="ECO:0000313" key="2">
    <source>
        <dbReference type="Proteomes" id="UP001177021"/>
    </source>
</evidence>
<proteinExistence type="predicted"/>
<sequence>MQTECKHSDVVCFNCKEEGHIGSQCTKPKRAQSGGKVFALAGTQTASEDRLIRGTCFINHIPLITIIDTGATHCFVAADCVSRLGLKLSSMNGEMVIETPAKGSVTTSLVCSRCLLSMFGEVELVTTKQLKRLALEGNQLFSLMASLSIENQAVIDKLPVVCEFPEVFPDEIPEVPPEREVEFSIDLVPGTKPVSMAPYHVPEWKWDSISMDFVTSLPSTPSGFDSIWVIVDRLTKSAHFIPINISFPVAKLAEIYIRVIVKLHGVPSSIVSDRDPRFTSRFWKSLQEALGSKLRLSSAYHPQTDSQSERTIQSLEDLLRVCVLEHGGAWDSHLPLIEFTYNNSYHSSIGMAPFEALYGRRCRTPLCWFESGESVVLGPEIVRQTTEKVKLIREKMKASQSRQKSYHDKRRKDLEFQEGDHVFLRVTPVTGVGRALKSKKLTPRFIGPYQISERVGTVAYRVGLPPHLSNLHYVFHVSQLRRYVADPSHVVPRDDVEVRDNLTIETMPIRIEAREVKKLRGKEIPLVKVVWSGTTGESLTWELESKMRESYPELFA</sequence>
<dbReference type="Proteomes" id="UP001177021">
    <property type="component" value="Unassembled WGS sequence"/>
</dbReference>
<comment type="caution">
    <text evidence="1">The sequence shown here is derived from an EMBL/GenBank/DDBJ whole genome shotgun (WGS) entry which is preliminary data.</text>
</comment>
<dbReference type="EMBL" id="CASHSV030000206">
    <property type="protein sequence ID" value="CAJ2652659.1"/>
    <property type="molecule type" value="Genomic_DNA"/>
</dbReference>
<keyword evidence="2" id="KW-1185">Reference proteome</keyword>
<gene>
    <name evidence="1" type="ORF">MILVUS5_LOCUS20109</name>
</gene>
<organism evidence="1 2">
    <name type="scientific">Trifolium pratense</name>
    <name type="common">Red clover</name>
    <dbReference type="NCBI Taxonomy" id="57577"/>
    <lineage>
        <taxon>Eukaryota</taxon>
        <taxon>Viridiplantae</taxon>
        <taxon>Streptophyta</taxon>
        <taxon>Embryophyta</taxon>
        <taxon>Tracheophyta</taxon>
        <taxon>Spermatophyta</taxon>
        <taxon>Magnoliopsida</taxon>
        <taxon>eudicotyledons</taxon>
        <taxon>Gunneridae</taxon>
        <taxon>Pentapetalae</taxon>
        <taxon>rosids</taxon>
        <taxon>fabids</taxon>
        <taxon>Fabales</taxon>
        <taxon>Fabaceae</taxon>
        <taxon>Papilionoideae</taxon>
        <taxon>50 kb inversion clade</taxon>
        <taxon>NPAAA clade</taxon>
        <taxon>Hologalegina</taxon>
        <taxon>IRL clade</taxon>
        <taxon>Trifolieae</taxon>
        <taxon>Trifolium</taxon>
    </lineage>
</organism>
<protein>
    <submittedName>
        <fullName evidence="1">Uncharacterized protein</fullName>
    </submittedName>
</protein>
<evidence type="ECO:0000313" key="1">
    <source>
        <dbReference type="EMBL" id="CAJ2652659.1"/>
    </source>
</evidence>
<reference evidence="1" key="1">
    <citation type="submission" date="2023-10" db="EMBL/GenBank/DDBJ databases">
        <authorList>
            <person name="Rodriguez Cubillos JULIANA M."/>
            <person name="De Vega J."/>
        </authorList>
    </citation>
    <scope>NUCLEOTIDE SEQUENCE</scope>
</reference>
<accession>A0ACB0K8V1</accession>
<name>A0ACB0K8V1_TRIPR</name>